<dbReference type="Proteomes" id="UP000767334">
    <property type="component" value="Unassembled WGS sequence"/>
</dbReference>
<evidence type="ECO:0000256" key="3">
    <source>
        <dbReference type="ARBA" id="ARBA00022676"/>
    </source>
</evidence>
<comment type="pathway">
    <text evidence="1">Cell wall biogenesis; cell wall polysaccharide biosynthesis.</text>
</comment>
<dbReference type="Gene3D" id="3.90.550.10">
    <property type="entry name" value="Spore Coat Polysaccharide Biosynthesis Protein SpsA, Chain A"/>
    <property type="match status" value="1"/>
</dbReference>
<dbReference type="PANTHER" id="PTHR43179:SF12">
    <property type="entry name" value="GALACTOFURANOSYLTRANSFERASE GLFT2"/>
    <property type="match status" value="1"/>
</dbReference>
<accession>A0ABS2FG72</accession>
<proteinExistence type="inferred from homology"/>
<sequence>MKELVSVAIVNWNGEKYLYKCIKSLLDQKYKNIEVIIIDNDSTDNSVKIIEDNFKNDVILCKNKNTGYAGGANKGIELAKGDYVIIANPDIVFGDNYIENCIKKFKEDSTIGAVTGKLLKYDFDTDEKLNVIDSVGIAFNHYRQGIDIGQNEVDEGKYEEDKRVFGVCGAAAVFKRDVLEKIKINGEYFDNDFFAYKEDIDICWRLNLYGFKCYYVHDAIAYHGRGMNSSKGVINTIKNRRSQSEFLKGISFRNHYLMIMKNETSYAFEKDKSKIYIGAMKYLVFFMVFDWKCLKYVKEVKSKKARMETKRKQILKNINISDEEIYKLFDL</sequence>
<dbReference type="InterPro" id="IPR001173">
    <property type="entry name" value="Glyco_trans_2-like"/>
</dbReference>
<comment type="caution">
    <text evidence="6">The sequence shown here is derived from an EMBL/GenBank/DDBJ whole genome shotgun (WGS) entry which is preliminary data.</text>
</comment>
<reference evidence="6 7" key="1">
    <citation type="journal article" date="2021" name="Sci. Rep.">
        <title>The distribution of antibiotic resistance genes in chicken gut microbiota commensals.</title>
        <authorList>
            <person name="Juricova H."/>
            <person name="Matiasovicova J."/>
            <person name="Kubasova T."/>
            <person name="Cejkova D."/>
            <person name="Rychlik I."/>
        </authorList>
    </citation>
    <scope>NUCLEOTIDE SEQUENCE [LARGE SCALE GENOMIC DNA]</scope>
    <source>
        <strain evidence="6 7">An435</strain>
    </source>
</reference>
<dbReference type="InterPro" id="IPR029044">
    <property type="entry name" value="Nucleotide-diphossugar_trans"/>
</dbReference>
<organism evidence="6 7">
    <name type="scientific">Clostridium saudiense</name>
    <dbReference type="NCBI Taxonomy" id="1414720"/>
    <lineage>
        <taxon>Bacteria</taxon>
        <taxon>Bacillati</taxon>
        <taxon>Bacillota</taxon>
        <taxon>Clostridia</taxon>
        <taxon>Eubacteriales</taxon>
        <taxon>Clostridiaceae</taxon>
        <taxon>Clostridium</taxon>
    </lineage>
</organism>
<protein>
    <submittedName>
        <fullName evidence="6">Glycosyltransferase family 2 protein</fullName>
    </submittedName>
</protein>
<evidence type="ECO:0000256" key="4">
    <source>
        <dbReference type="ARBA" id="ARBA00022679"/>
    </source>
</evidence>
<dbReference type="CDD" id="cd04186">
    <property type="entry name" value="GT_2_like_c"/>
    <property type="match status" value="1"/>
</dbReference>
<evidence type="ECO:0000313" key="6">
    <source>
        <dbReference type="EMBL" id="MBM6819037.1"/>
    </source>
</evidence>
<comment type="similarity">
    <text evidence="2">Belongs to the glycosyltransferase 2 family.</text>
</comment>
<evidence type="ECO:0000259" key="5">
    <source>
        <dbReference type="Pfam" id="PF00535"/>
    </source>
</evidence>
<evidence type="ECO:0000256" key="1">
    <source>
        <dbReference type="ARBA" id="ARBA00004776"/>
    </source>
</evidence>
<dbReference type="RefSeq" id="WP_204572122.1">
    <property type="nucleotide sequence ID" value="NZ_JACJLL010000031.1"/>
</dbReference>
<keyword evidence="4" id="KW-0808">Transferase</keyword>
<name>A0ABS2FG72_9CLOT</name>
<dbReference type="Pfam" id="PF00535">
    <property type="entry name" value="Glycos_transf_2"/>
    <property type="match status" value="1"/>
</dbReference>
<evidence type="ECO:0000256" key="2">
    <source>
        <dbReference type="ARBA" id="ARBA00006739"/>
    </source>
</evidence>
<keyword evidence="7" id="KW-1185">Reference proteome</keyword>
<dbReference type="EMBL" id="JACJLL010000031">
    <property type="protein sequence ID" value="MBM6819037.1"/>
    <property type="molecule type" value="Genomic_DNA"/>
</dbReference>
<evidence type="ECO:0000313" key="7">
    <source>
        <dbReference type="Proteomes" id="UP000767334"/>
    </source>
</evidence>
<feature type="domain" description="Glycosyltransferase 2-like" evidence="5">
    <location>
        <begin position="6"/>
        <end position="182"/>
    </location>
</feature>
<dbReference type="PANTHER" id="PTHR43179">
    <property type="entry name" value="RHAMNOSYLTRANSFERASE WBBL"/>
    <property type="match status" value="1"/>
</dbReference>
<dbReference type="SUPFAM" id="SSF53448">
    <property type="entry name" value="Nucleotide-diphospho-sugar transferases"/>
    <property type="match status" value="1"/>
</dbReference>
<keyword evidence="3" id="KW-0328">Glycosyltransferase</keyword>
<gene>
    <name evidence="6" type="ORF">H6A19_06745</name>
</gene>